<dbReference type="OrthoDB" id="9795727at2"/>
<dbReference type="InterPro" id="IPR029045">
    <property type="entry name" value="ClpP/crotonase-like_dom_sf"/>
</dbReference>
<organism evidence="1 2">
    <name type="scientific">Xanthobacter tagetidis</name>
    <dbReference type="NCBI Taxonomy" id="60216"/>
    <lineage>
        <taxon>Bacteria</taxon>
        <taxon>Pseudomonadati</taxon>
        <taxon>Pseudomonadota</taxon>
        <taxon>Alphaproteobacteria</taxon>
        <taxon>Hyphomicrobiales</taxon>
        <taxon>Xanthobacteraceae</taxon>
        <taxon>Xanthobacter</taxon>
    </lineage>
</organism>
<dbReference type="PANTHER" id="PTHR43459:SF1">
    <property type="entry name" value="EG:BACN32G11.4 PROTEIN"/>
    <property type="match status" value="1"/>
</dbReference>
<dbReference type="Proteomes" id="UP000269692">
    <property type="component" value="Unassembled WGS sequence"/>
</dbReference>
<evidence type="ECO:0000313" key="1">
    <source>
        <dbReference type="EMBL" id="RLP77608.1"/>
    </source>
</evidence>
<keyword evidence="2" id="KW-1185">Reference proteome</keyword>
<accession>A0A3L7AD04</accession>
<dbReference type="RefSeq" id="WP_121623787.1">
    <property type="nucleotide sequence ID" value="NZ_JACIIW010000001.1"/>
</dbReference>
<evidence type="ECO:0000313" key="2">
    <source>
        <dbReference type="Proteomes" id="UP000269692"/>
    </source>
</evidence>
<dbReference type="AlphaFoldDB" id="A0A3L7AD04"/>
<dbReference type="EMBL" id="RCTF01000010">
    <property type="protein sequence ID" value="RLP77608.1"/>
    <property type="molecule type" value="Genomic_DNA"/>
</dbReference>
<dbReference type="Pfam" id="PF00378">
    <property type="entry name" value="ECH_1"/>
    <property type="match status" value="1"/>
</dbReference>
<dbReference type="InterPro" id="IPR001753">
    <property type="entry name" value="Enoyl-CoA_hydra/iso"/>
</dbReference>
<comment type="caution">
    <text evidence="1">The sequence shown here is derived from an EMBL/GenBank/DDBJ whole genome shotgun (WGS) entry which is preliminary data.</text>
</comment>
<dbReference type="SUPFAM" id="SSF52096">
    <property type="entry name" value="ClpP/crotonase"/>
    <property type="match status" value="1"/>
</dbReference>
<reference evidence="1 2" key="1">
    <citation type="submission" date="2018-10" db="EMBL/GenBank/DDBJ databases">
        <title>Xanthobacter tagetidis genome sequencing and assembly.</title>
        <authorList>
            <person name="Maclea K.S."/>
            <person name="Goen A.E."/>
            <person name="Fatima S.A."/>
        </authorList>
    </citation>
    <scope>NUCLEOTIDE SEQUENCE [LARGE SCALE GENOMIC DNA]</scope>
    <source>
        <strain evidence="1 2">ATCC 700314</strain>
    </source>
</reference>
<keyword evidence="1" id="KW-0413">Isomerase</keyword>
<dbReference type="GO" id="GO:0016853">
    <property type="term" value="F:isomerase activity"/>
    <property type="evidence" value="ECO:0007669"/>
    <property type="project" value="UniProtKB-KW"/>
</dbReference>
<dbReference type="Gene3D" id="3.90.226.10">
    <property type="entry name" value="2-enoyl-CoA Hydratase, Chain A, domain 1"/>
    <property type="match status" value="1"/>
</dbReference>
<proteinExistence type="predicted"/>
<name>A0A3L7AD04_9HYPH</name>
<protein>
    <submittedName>
        <fullName evidence="1">Enoyl-CoA hydratase/isomerase family protein</fullName>
    </submittedName>
</protein>
<gene>
    <name evidence="1" type="ORF">D9R14_13135</name>
</gene>
<dbReference type="PANTHER" id="PTHR43459">
    <property type="entry name" value="ENOYL-COA HYDRATASE"/>
    <property type="match status" value="1"/>
</dbReference>
<dbReference type="CDD" id="cd06558">
    <property type="entry name" value="crotonase-like"/>
    <property type="match status" value="1"/>
</dbReference>
<sequence length="239" mass="24500">MSAGAILSSLDGAVARLVIDRTERGNLLTLDMVTALAAAMRAVPADAKAVHLYGVGADFCRGRDPAGSPATATALDVRARLIEPILSLYEAIAACPIPVVASVNGAARGLGAALAGACDVTIASATARFALPEMEKDLPPTLAISALMRRVPAKPLAYLVLSLDEIDAQTAREIGLVSHVVEGDAVAGAHPFLATLAARSRTALVAVKDYLRAAPEIGPQPRHDLAANLLACVLSSRAS</sequence>